<sequence>MPLPKRNPKLPDLEEMNQGEINIRETERWKKLYMRLIDSKKAMRGSAKDKEETYKQMIDKLYGEPPVEQSNIMGGVHSFMNPNFKYTNDDEDPETQRLIAEARAKRIEREIAEGLR</sequence>
<dbReference type="EMBL" id="BK032497">
    <property type="protein sequence ID" value="DAF42990.1"/>
    <property type="molecule type" value="Genomic_DNA"/>
</dbReference>
<evidence type="ECO:0000313" key="1">
    <source>
        <dbReference type="EMBL" id="DAF42990.1"/>
    </source>
</evidence>
<protein>
    <submittedName>
        <fullName evidence="1">Uncharacterized protein</fullName>
    </submittedName>
</protein>
<organism evidence="1">
    <name type="scientific">Siphoviridae sp. ctHip2</name>
    <dbReference type="NCBI Taxonomy" id="2827830"/>
    <lineage>
        <taxon>Viruses</taxon>
        <taxon>Duplodnaviria</taxon>
        <taxon>Heunggongvirae</taxon>
        <taxon>Uroviricota</taxon>
        <taxon>Caudoviricetes</taxon>
    </lineage>
</organism>
<reference evidence="1" key="1">
    <citation type="journal article" date="2021" name="Proc. Natl. Acad. Sci. U.S.A.">
        <title>A Catalog of Tens of Thousands of Viruses from Human Metagenomes Reveals Hidden Associations with Chronic Diseases.</title>
        <authorList>
            <person name="Tisza M.J."/>
            <person name="Buck C.B."/>
        </authorList>
    </citation>
    <scope>NUCLEOTIDE SEQUENCE</scope>
    <source>
        <strain evidence="1">CtHip2</strain>
    </source>
</reference>
<name>A0A8S5RW29_9CAUD</name>
<accession>A0A8S5RW29</accession>
<proteinExistence type="predicted"/>